<evidence type="ECO:0000313" key="2">
    <source>
        <dbReference type="EMBL" id="EER19645.1"/>
    </source>
</evidence>
<sequence length="133" mass="14658">MSSGASSAHSGEKGRHSTHRNRHQIREWNRQVAARANAELRNEKLRTLDKDALNKLGTLRNASTIQATLAVDYQFNVDTPVPDTSLKMVPMEHPAGPGPRVVDCRRGCQAGLHRSHRPYYVGWVQAVIGLGPG</sequence>
<evidence type="ECO:0000313" key="3">
    <source>
        <dbReference type="Proteomes" id="UP000007800"/>
    </source>
</evidence>
<dbReference type="Proteomes" id="UP000007800">
    <property type="component" value="Unassembled WGS sequence"/>
</dbReference>
<gene>
    <name evidence="2" type="ORF">Pmar_PMAR012627</name>
</gene>
<dbReference type="EMBL" id="GG671079">
    <property type="protein sequence ID" value="EER19645.1"/>
    <property type="molecule type" value="Genomic_DNA"/>
</dbReference>
<dbReference type="RefSeq" id="XP_002787849.1">
    <property type="nucleotide sequence ID" value="XM_002787803.1"/>
</dbReference>
<name>C5K7W0_PERM5</name>
<feature type="region of interest" description="Disordered" evidence="1">
    <location>
        <begin position="1"/>
        <end position="22"/>
    </location>
</feature>
<organism evidence="3">
    <name type="scientific">Perkinsus marinus (strain ATCC 50983 / TXsc)</name>
    <dbReference type="NCBI Taxonomy" id="423536"/>
    <lineage>
        <taxon>Eukaryota</taxon>
        <taxon>Sar</taxon>
        <taxon>Alveolata</taxon>
        <taxon>Perkinsozoa</taxon>
        <taxon>Perkinsea</taxon>
        <taxon>Perkinsida</taxon>
        <taxon>Perkinsidae</taxon>
        <taxon>Perkinsus</taxon>
    </lineage>
</organism>
<dbReference type="GeneID" id="9057483"/>
<proteinExistence type="predicted"/>
<protein>
    <submittedName>
        <fullName evidence="2">Uncharacterized protein</fullName>
    </submittedName>
</protein>
<accession>C5K7W0</accession>
<keyword evidence="3" id="KW-1185">Reference proteome</keyword>
<evidence type="ECO:0000256" key="1">
    <source>
        <dbReference type="SAM" id="MobiDB-lite"/>
    </source>
</evidence>
<reference evidence="2 3" key="1">
    <citation type="submission" date="2008-07" db="EMBL/GenBank/DDBJ databases">
        <authorList>
            <person name="El-Sayed N."/>
            <person name="Caler E."/>
            <person name="Inman J."/>
            <person name="Amedeo P."/>
            <person name="Hass B."/>
            <person name="Wortman J."/>
        </authorList>
    </citation>
    <scope>NUCLEOTIDE SEQUENCE [LARGE SCALE GENOMIC DNA]</scope>
    <source>
        <strain evidence="3">ATCC 50983 / TXsc</strain>
    </source>
</reference>
<dbReference type="AlphaFoldDB" id="C5K7W0"/>
<dbReference type="InParanoid" id="C5K7W0"/>